<keyword evidence="3" id="KW-1185">Reference proteome</keyword>
<dbReference type="SUPFAM" id="SSF143456">
    <property type="entry name" value="VC0467-like"/>
    <property type="match status" value="1"/>
</dbReference>
<protein>
    <submittedName>
        <fullName evidence="2">YqgE/AlgH family protein</fullName>
    </submittedName>
</protein>
<dbReference type="RefSeq" id="WP_155091798.1">
    <property type="nucleotide sequence ID" value="NZ_CP102754.1"/>
</dbReference>
<comment type="caution">
    <text evidence="2">The sequence shown here is derived from an EMBL/GenBank/DDBJ whole genome shotgun (WGS) entry which is preliminary data.</text>
</comment>
<dbReference type="Gene3D" id="3.40.1740.10">
    <property type="entry name" value="VC0467-like"/>
    <property type="match status" value="1"/>
</dbReference>
<dbReference type="GO" id="GO:0005829">
    <property type="term" value="C:cytosol"/>
    <property type="evidence" value="ECO:0007669"/>
    <property type="project" value="TreeGrafter"/>
</dbReference>
<dbReference type="PANTHER" id="PTHR30327:SF1">
    <property type="entry name" value="UPF0301 PROTEIN YQGE"/>
    <property type="match status" value="1"/>
</dbReference>
<organism evidence="2 3">
    <name type="scientific">Myroides albus</name>
    <dbReference type="NCBI Taxonomy" id="2562892"/>
    <lineage>
        <taxon>Bacteria</taxon>
        <taxon>Pseudomonadati</taxon>
        <taxon>Bacteroidota</taxon>
        <taxon>Flavobacteriia</taxon>
        <taxon>Flavobacteriales</taxon>
        <taxon>Flavobacteriaceae</taxon>
        <taxon>Myroides</taxon>
    </lineage>
</organism>
<name>A0A6I3LIW5_9FLAO</name>
<dbReference type="InterPro" id="IPR003774">
    <property type="entry name" value="AlgH-like"/>
</dbReference>
<sequence>MQNKLKIQKGDFILSLPSSNPLDLQFSRSVILIADHTIDGSIGFILNKPLNLTLNQLIPTTDSSLSVFEGGPVEKDKIFCVHSRPELILDSQHITDNLYWGGDFDQIFTLLNQNALSKHDIRFFLGYSGWDCQQLHNEMEDDYWVKTNSINTDDLFSSKTTTEKFWKNCLVEQGKEYEIWSNAPENPNLN</sequence>
<dbReference type="AlphaFoldDB" id="A0A6I3LIW5"/>
<evidence type="ECO:0000313" key="3">
    <source>
        <dbReference type="Proteomes" id="UP000438760"/>
    </source>
</evidence>
<dbReference type="Proteomes" id="UP000438760">
    <property type="component" value="Unassembled WGS sequence"/>
</dbReference>
<gene>
    <name evidence="2" type="ORF">GJV76_06330</name>
</gene>
<evidence type="ECO:0000313" key="2">
    <source>
        <dbReference type="EMBL" id="MTG97757.1"/>
    </source>
</evidence>
<dbReference type="EMBL" id="WMJX01000009">
    <property type="protein sequence ID" value="MTG97757.1"/>
    <property type="molecule type" value="Genomic_DNA"/>
</dbReference>
<reference evidence="2 3" key="1">
    <citation type="submission" date="2019-11" db="EMBL/GenBank/DDBJ databases">
        <title>Genome of Strain BIT-d1.</title>
        <authorList>
            <person name="Yang Y."/>
        </authorList>
    </citation>
    <scope>NUCLEOTIDE SEQUENCE [LARGE SCALE GENOMIC DNA]</scope>
    <source>
        <strain evidence="2 3">BIT-d1</strain>
    </source>
</reference>
<comment type="similarity">
    <text evidence="1">Belongs to the UPF0301 (AlgH) family.</text>
</comment>
<evidence type="ECO:0000256" key="1">
    <source>
        <dbReference type="ARBA" id="ARBA00009600"/>
    </source>
</evidence>
<proteinExistence type="inferred from homology"/>
<dbReference type="OrthoDB" id="9807486at2"/>
<dbReference type="Pfam" id="PF02622">
    <property type="entry name" value="DUF179"/>
    <property type="match status" value="1"/>
</dbReference>
<dbReference type="PANTHER" id="PTHR30327">
    <property type="entry name" value="UNCHARACTERIZED PROTEIN YQGE"/>
    <property type="match status" value="1"/>
</dbReference>
<accession>A0A6I3LIW5</accession>